<evidence type="ECO:0000313" key="3">
    <source>
        <dbReference type="Proteomes" id="UP000244962"/>
    </source>
</evidence>
<dbReference type="RefSeq" id="WP_108962772.1">
    <property type="nucleotide sequence ID" value="NZ_QEFB01000006.1"/>
</dbReference>
<name>A0A2U1TE58_9MICO</name>
<accession>A0A2U1TE58</accession>
<keyword evidence="1" id="KW-0472">Membrane</keyword>
<feature type="transmembrane region" description="Helical" evidence="1">
    <location>
        <begin position="71"/>
        <end position="91"/>
    </location>
</feature>
<gene>
    <name evidence="2" type="ORF">DF223_07740</name>
</gene>
<sequence>MTETTEAHQGDASQSVAVSETRMRWRSALRDVGTLSLLAAVLMGVGFVLSANEALGWVTIVVGDWIPTWHAVEFALVGTGAAALLIAACVAPSPPPELGLVYRLSFAAVLTVSVLVSMIVVDLGSSRYSILPEQSDGGCRVVVREYSFLLAGSGHVGIVQPGSITAQWLGKYGADNGLMPFSRGAYALKWNGKTADLDFSGGGPSWATWSRDKPTITCLR</sequence>
<evidence type="ECO:0000256" key="1">
    <source>
        <dbReference type="SAM" id="Phobius"/>
    </source>
</evidence>
<organism evidence="2 3">
    <name type="scientific">Mycetocola zhujimingii</name>
    <dbReference type="NCBI Taxonomy" id="2079792"/>
    <lineage>
        <taxon>Bacteria</taxon>
        <taxon>Bacillati</taxon>
        <taxon>Actinomycetota</taxon>
        <taxon>Actinomycetes</taxon>
        <taxon>Micrococcales</taxon>
        <taxon>Microbacteriaceae</taxon>
        <taxon>Mycetocola</taxon>
    </lineage>
</organism>
<dbReference type="AlphaFoldDB" id="A0A2U1TE58"/>
<reference evidence="3" key="1">
    <citation type="submission" date="2018-04" db="EMBL/GenBank/DDBJ databases">
        <authorList>
            <person name="Liu S."/>
            <person name="Wang Z."/>
            <person name="Li J."/>
        </authorList>
    </citation>
    <scope>NUCLEOTIDE SEQUENCE [LARGE SCALE GENOMIC DNA]</scope>
    <source>
        <strain evidence="3">622</strain>
    </source>
</reference>
<keyword evidence="1" id="KW-1133">Transmembrane helix</keyword>
<keyword evidence="3" id="KW-1185">Reference proteome</keyword>
<comment type="caution">
    <text evidence="2">The sequence shown here is derived from an EMBL/GenBank/DDBJ whole genome shotgun (WGS) entry which is preliminary data.</text>
</comment>
<feature type="transmembrane region" description="Helical" evidence="1">
    <location>
        <begin position="32"/>
        <end position="51"/>
    </location>
</feature>
<protein>
    <submittedName>
        <fullName evidence="2">Uncharacterized protein</fullName>
    </submittedName>
</protein>
<dbReference type="EMBL" id="QEFB01000006">
    <property type="protein sequence ID" value="PWC07164.1"/>
    <property type="molecule type" value="Genomic_DNA"/>
</dbReference>
<feature type="transmembrane region" description="Helical" evidence="1">
    <location>
        <begin position="100"/>
        <end position="121"/>
    </location>
</feature>
<proteinExistence type="predicted"/>
<keyword evidence="1" id="KW-0812">Transmembrane</keyword>
<dbReference type="Proteomes" id="UP000244962">
    <property type="component" value="Unassembled WGS sequence"/>
</dbReference>
<evidence type="ECO:0000313" key="2">
    <source>
        <dbReference type="EMBL" id="PWC07164.1"/>
    </source>
</evidence>